<comment type="caution">
    <text evidence="2">The sequence shown here is derived from an EMBL/GenBank/DDBJ whole genome shotgun (WGS) entry which is preliminary data.</text>
</comment>
<keyword evidence="3" id="KW-1185">Reference proteome</keyword>
<reference evidence="2 3" key="1">
    <citation type="submission" date="2023-11" db="EMBL/GenBank/DDBJ databases">
        <title>Lentzea sokolovensis, sp. nov., Lentzea kristufkii, sp. nov., and Lentzea miocenensis, sp. nov., rare actinobacteria from Sokolov Coal Basin, Miocene lacustrine sediment, Czech Republic.</title>
        <authorList>
            <person name="Lara A."/>
            <person name="Kotroba L."/>
            <person name="Nouioui I."/>
            <person name="Neumann-Schaal M."/>
            <person name="Mast Y."/>
            <person name="Chronakova A."/>
        </authorList>
    </citation>
    <scope>NUCLEOTIDE SEQUENCE [LARGE SCALE GENOMIC DNA]</scope>
    <source>
        <strain evidence="2 3">BCCO 10_0856</strain>
    </source>
</reference>
<keyword evidence="1" id="KW-0732">Signal</keyword>
<dbReference type="InterPro" id="IPR036366">
    <property type="entry name" value="PGBDSf"/>
</dbReference>
<gene>
    <name evidence="2" type="ORF">SK803_08745</name>
</gene>
<dbReference type="RefSeq" id="WP_319965310.1">
    <property type="nucleotide sequence ID" value="NZ_JAXAVW010000006.1"/>
</dbReference>
<protein>
    <recommendedName>
        <fullName evidence="4">Peptidoglycan binding domain-containing protein</fullName>
    </recommendedName>
</protein>
<organism evidence="2 3">
    <name type="scientific">Lentzea miocenica</name>
    <dbReference type="NCBI Taxonomy" id="3095431"/>
    <lineage>
        <taxon>Bacteria</taxon>
        <taxon>Bacillati</taxon>
        <taxon>Actinomycetota</taxon>
        <taxon>Actinomycetes</taxon>
        <taxon>Pseudonocardiales</taxon>
        <taxon>Pseudonocardiaceae</taxon>
        <taxon>Lentzea</taxon>
    </lineage>
</organism>
<reference evidence="2 3" key="2">
    <citation type="submission" date="2023-11" db="EMBL/GenBank/DDBJ databases">
        <authorList>
            <person name="Lara A.C."/>
            <person name="Chronakova A."/>
        </authorList>
    </citation>
    <scope>NUCLEOTIDE SEQUENCE [LARGE SCALE GENOMIC DNA]</scope>
    <source>
        <strain evidence="2 3">BCCO 10_0856</strain>
    </source>
</reference>
<dbReference type="InterPro" id="IPR036365">
    <property type="entry name" value="PGBD-like_sf"/>
</dbReference>
<dbReference type="SUPFAM" id="SSF47090">
    <property type="entry name" value="PGBD-like"/>
    <property type="match status" value="1"/>
</dbReference>
<evidence type="ECO:0000313" key="2">
    <source>
        <dbReference type="EMBL" id="MDX8030297.1"/>
    </source>
</evidence>
<evidence type="ECO:0000313" key="3">
    <source>
        <dbReference type="Proteomes" id="UP001285521"/>
    </source>
</evidence>
<feature type="signal peptide" evidence="1">
    <location>
        <begin position="1"/>
        <end position="28"/>
    </location>
</feature>
<name>A0ABU4SWZ3_9PSEU</name>
<accession>A0ABU4SWZ3</accession>
<proteinExistence type="predicted"/>
<evidence type="ECO:0000256" key="1">
    <source>
        <dbReference type="SAM" id="SignalP"/>
    </source>
</evidence>
<dbReference type="Proteomes" id="UP001285521">
    <property type="component" value="Unassembled WGS sequence"/>
</dbReference>
<sequence length="155" mass="16433">MFATLKRTGLALVLAAGAVLTGAAPAPATVAAEVACDSYTHVRVPSVSGWYLHVPSLGANSGNYNCVVVRGHRGFPVLVLQESLVACYGQYVGPNGPDSDFGGNTEHAVRNAQARISQPSVSVDGRFGPKTSFYFSFQAYDHNNGGRHTSVCYRR</sequence>
<evidence type="ECO:0008006" key="4">
    <source>
        <dbReference type="Google" id="ProtNLM"/>
    </source>
</evidence>
<dbReference type="Gene3D" id="1.10.101.10">
    <property type="entry name" value="PGBD-like superfamily/PGBD"/>
    <property type="match status" value="1"/>
</dbReference>
<feature type="chain" id="PRO_5047180223" description="Peptidoglycan binding domain-containing protein" evidence="1">
    <location>
        <begin position="29"/>
        <end position="155"/>
    </location>
</feature>
<dbReference type="EMBL" id="JAXAVW010000006">
    <property type="protein sequence ID" value="MDX8030297.1"/>
    <property type="molecule type" value="Genomic_DNA"/>
</dbReference>